<dbReference type="RefSeq" id="WP_061288514.1">
    <property type="nucleotide sequence ID" value="NZ_CP120956.1"/>
</dbReference>
<proteinExistence type="predicted"/>
<reference evidence="1" key="1">
    <citation type="submission" date="2023-03" db="EMBL/GenBank/DDBJ databases">
        <title>Synergistic degradation of erythromycin by symbiotic bacteria Ery-6A and Ery-6B and application in simulated water remediation.</title>
        <authorList>
            <person name="Xu S."/>
        </authorList>
    </citation>
    <scope>NUCLEOTIDE SEQUENCE</scope>
    <source>
        <strain evidence="1">Ery-6A</strain>
    </source>
</reference>
<dbReference type="Proteomes" id="UP001219066">
    <property type="component" value="Chromosome"/>
</dbReference>
<organism evidence="1 2">
    <name type="scientific">Delftia tsuruhatensis</name>
    <dbReference type="NCBI Taxonomy" id="180282"/>
    <lineage>
        <taxon>Bacteria</taxon>
        <taxon>Pseudomonadati</taxon>
        <taxon>Pseudomonadota</taxon>
        <taxon>Betaproteobacteria</taxon>
        <taxon>Burkholderiales</taxon>
        <taxon>Comamonadaceae</taxon>
        <taxon>Delftia</taxon>
    </lineage>
</organism>
<dbReference type="AlphaFoldDB" id="A0AAX3SH24"/>
<dbReference type="EMBL" id="CP120956">
    <property type="protein sequence ID" value="WFF79294.1"/>
    <property type="molecule type" value="Genomic_DNA"/>
</dbReference>
<protein>
    <submittedName>
        <fullName evidence="1">Rha family transcriptional regulator</fullName>
    </submittedName>
</protein>
<evidence type="ECO:0000313" key="1">
    <source>
        <dbReference type="EMBL" id="WFF79294.1"/>
    </source>
</evidence>
<gene>
    <name evidence="1" type="ORF">PYR84_20405</name>
</gene>
<dbReference type="Pfam" id="PF09669">
    <property type="entry name" value="Phage_pRha"/>
    <property type="match status" value="1"/>
</dbReference>
<dbReference type="InterPro" id="IPR014054">
    <property type="entry name" value="Phage_regulatory_Rha"/>
</dbReference>
<name>A0AAX3SH24_9BURK</name>
<sequence length="171" mass="19278">MNSKAMPTPIVALLDKEPLAASDALAAGVALSHASVIKLVRKHQASLERFGGVRFEIRPFLTRGGVQQKEVALLNEQQATLLISMLRNSPIVIECKVRLVEEFYRMRAALSRQAKGLWQQMQALIAQEVESKVRASFGSRLMLDRKRDIPHFESEHQRLEAEIQPSLPLFH</sequence>
<evidence type="ECO:0000313" key="2">
    <source>
        <dbReference type="Proteomes" id="UP001219066"/>
    </source>
</evidence>
<accession>A0AAX3SH24</accession>